<dbReference type="PANTHER" id="PTHR30472:SF24">
    <property type="entry name" value="FERRIC ENTEROBACTIN TRANSPORT SYSTEM PERMEASE PROTEIN FEPG"/>
    <property type="match status" value="1"/>
</dbReference>
<evidence type="ECO:0000256" key="4">
    <source>
        <dbReference type="ARBA" id="ARBA00022475"/>
    </source>
</evidence>
<feature type="transmembrane region" description="Helical" evidence="8">
    <location>
        <begin position="288"/>
        <end position="309"/>
    </location>
</feature>
<comment type="similarity">
    <text evidence="2">Belongs to the binding-protein-dependent transport system permease family. FecCD subfamily.</text>
</comment>
<evidence type="ECO:0000313" key="10">
    <source>
        <dbReference type="Proteomes" id="UP000604117"/>
    </source>
</evidence>
<dbReference type="Pfam" id="PF01032">
    <property type="entry name" value="FecCD"/>
    <property type="match status" value="1"/>
</dbReference>
<gene>
    <name evidence="9" type="ORF">Asi02nite_80650</name>
</gene>
<keyword evidence="5 8" id="KW-0812">Transmembrane</keyword>
<feature type="transmembrane region" description="Helical" evidence="8">
    <location>
        <begin position="135"/>
        <end position="158"/>
    </location>
</feature>
<name>A0ABQ4D606_9ACTN</name>
<feature type="transmembrane region" description="Helical" evidence="8">
    <location>
        <begin position="41"/>
        <end position="59"/>
    </location>
</feature>
<evidence type="ECO:0000256" key="3">
    <source>
        <dbReference type="ARBA" id="ARBA00022448"/>
    </source>
</evidence>
<keyword evidence="3" id="KW-0813">Transport</keyword>
<dbReference type="CDD" id="cd06550">
    <property type="entry name" value="TM_ABC_iron-siderophores_like"/>
    <property type="match status" value="1"/>
</dbReference>
<protein>
    <submittedName>
        <fullName evidence="9">Iron ABC transporter</fullName>
    </submittedName>
</protein>
<dbReference type="InterPro" id="IPR000522">
    <property type="entry name" value="ABC_transptr_permease_BtuC"/>
</dbReference>
<evidence type="ECO:0000313" key="9">
    <source>
        <dbReference type="EMBL" id="GIF78547.1"/>
    </source>
</evidence>
<dbReference type="EMBL" id="BONE01000159">
    <property type="protein sequence ID" value="GIF78547.1"/>
    <property type="molecule type" value="Genomic_DNA"/>
</dbReference>
<keyword evidence="4" id="KW-1003">Cell membrane</keyword>
<reference evidence="9 10" key="1">
    <citation type="submission" date="2021-01" db="EMBL/GenBank/DDBJ databases">
        <title>Whole genome shotgun sequence of Asanoa siamensis NBRC 107932.</title>
        <authorList>
            <person name="Komaki H."/>
            <person name="Tamura T."/>
        </authorList>
    </citation>
    <scope>NUCLEOTIDE SEQUENCE [LARGE SCALE GENOMIC DNA]</scope>
    <source>
        <strain evidence="9 10">NBRC 107932</strain>
    </source>
</reference>
<proteinExistence type="inferred from homology"/>
<feature type="transmembrane region" description="Helical" evidence="8">
    <location>
        <begin position="223"/>
        <end position="250"/>
    </location>
</feature>
<feature type="transmembrane region" description="Helical" evidence="8">
    <location>
        <begin position="102"/>
        <end position="123"/>
    </location>
</feature>
<evidence type="ECO:0000256" key="5">
    <source>
        <dbReference type="ARBA" id="ARBA00022692"/>
    </source>
</evidence>
<evidence type="ECO:0000256" key="8">
    <source>
        <dbReference type="SAM" id="Phobius"/>
    </source>
</evidence>
<evidence type="ECO:0000256" key="6">
    <source>
        <dbReference type="ARBA" id="ARBA00022989"/>
    </source>
</evidence>
<keyword evidence="10" id="KW-1185">Reference proteome</keyword>
<comment type="caution">
    <text evidence="9">The sequence shown here is derived from an EMBL/GenBank/DDBJ whole genome shotgun (WGS) entry which is preliminary data.</text>
</comment>
<dbReference type="InterPro" id="IPR037294">
    <property type="entry name" value="ABC_BtuC-like"/>
</dbReference>
<dbReference type="Proteomes" id="UP000604117">
    <property type="component" value="Unassembled WGS sequence"/>
</dbReference>
<organism evidence="9 10">
    <name type="scientific">Asanoa siamensis</name>
    <dbReference type="NCBI Taxonomy" id="926357"/>
    <lineage>
        <taxon>Bacteria</taxon>
        <taxon>Bacillati</taxon>
        <taxon>Actinomycetota</taxon>
        <taxon>Actinomycetes</taxon>
        <taxon>Micromonosporales</taxon>
        <taxon>Micromonosporaceae</taxon>
        <taxon>Asanoa</taxon>
    </lineage>
</organism>
<dbReference type="Gene3D" id="1.10.3470.10">
    <property type="entry name" value="ABC transporter involved in vitamin B12 uptake, BtuC"/>
    <property type="match status" value="1"/>
</dbReference>
<dbReference type="PANTHER" id="PTHR30472">
    <property type="entry name" value="FERRIC ENTEROBACTIN TRANSPORT SYSTEM PERMEASE PROTEIN"/>
    <property type="match status" value="1"/>
</dbReference>
<keyword evidence="7 8" id="KW-0472">Membrane</keyword>
<evidence type="ECO:0000256" key="2">
    <source>
        <dbReference type="ARBA" id="ARBA00007935"/>
    </source>
</evidence>
<feature type="transmembrane region" description="Helical" evidence="8">
    <location>
        <begin position="71"/>
        <end position="90"/>
    </location>
</feature>
<sequence>MAVSVGHGDFPIGLGDVFATFVGRGEAATEFIVLQLRLPRTLTAALVGAAFGLSGGIAQTIARNPLASPDVLGVTAGASAGAVTVIVLAGRYGAVSGTAATVGVPLTALAGGLLAALLVYLLAWRRGIDGHRLVLIGIGVAAVLASITSWLLLVADVADAGRAMVWLTGSLHSRGWEHVRPVALAVAVLLPLALVLTHTLGALQFGEDTATALGVRVEQSRTALLLVAVGLASVATAAAGPVAFVALAAPQLAQRATGAARPPMVTAGVFGAGLVVCADLAAQSVFPVQLPVGVLTAGLGAPYLIYLLVRRREARS</sequence>
<accession>A0ABQ4D606</accession>
<dbReference type="SUPFAM" id="SSF81345">
    <property type="entry name" value="ABC transporter involved in vitamin B12 uptake, BtuC"/>
    <property type="match status" value="1"/>
</dbReference>
<comment type="subcellular location">
    <subcellularLocation>
        <location evidence="1">Cell membrane</location>
        <topology evidence="1">Multi-pass membrane protein</topology>
    </subcellularLocation>
</comment>
<evidence type="ECO:0000256" key="1">
    <source>
        <dbReference type="ARBA" id="ARBA00004651"/>
    </source>
</evidence>
<feature type="transmembrane region" description="Helical" evidence="8">
    <location>
        <begin position="179"/>
        <end position="203"/>
    </location>
</feature>
<evidence type="ECO:0000256" key="7">
    <source>
        <dbReference type="ARBA" id="ARBA00023136"/>
    </source>
</evidence>
<keyword evidence="6 8" id="KW-1133">Transmembrane helix</keyword>